<evidence type="ECO:0000313" key="3">
    <source>
        <dbReference type="EMBL" id="SQB65336.1"/>
    </source>
</evidence>
<dbReference type="EMBL" id="UASJ01000001">
    <property type="protein sequence ID" value="SQB65336.1"/>
    <property type="molecule type" value="Genomic_DNA"/>
</dbReference>
<evidence type="ECO:0000256" key="1">
    <source>
        <dbReference type="SAM" id="MobiDB-lite"/>
    </source>
</evidence>
<protein>
    <submittedName>
        <fullName evidence="2">Isocitrate dehydrogenase</fullName>
    </submittedName>
</protein>
<evidence type="ECO:0000313" key="4">
    <source>
        <dbReference type="Proteomes" id="UP000250245"/>
    </source>
</evidence>
<sequence>METQDDHKKPEDLIRRRDHAQAVADRMVERALWIINLDHQGASVSPETRGELVEETTDMLLEWAYEVGEDSFRAGEFKGRPGAAGENKPYPSSLAKATPQRLGRRDYLLDE</sequence>
<organism evidence="3 4">
    <name type="scientific">Mobiluncus curtisii</name>
    <dbReference type="NCBI Taxonomy" id="2051"/>
    <lineage>
        <taxon>Bacteria</taxon>
        <taxon>Bacillati</taxon>
        <taxon>Actinomycetota</taxon>
        <taxon>Actinomycetes</taxon>
        <taxon>Actinomycetales</taxon>
        <taxon>Actinomycetaceae</taxon>
        <taxon>Mobiluncus</taxon>
    </lineage>
</organism>
<dbReference type="RefSeq" id="WP_004007296.1">
    <property type="nucleotide sequence ID" value="NZ_CAMUDJ010000006.1"/>
</dbReference>
<reference evidence="2 5" key="2">
    <citation type="submission" date="2020-04" db="EMBL/GenBank/DDBJ databases">
        <title>Antimicrobial susceptibility and clonality of vaginal-derived multi-drug resistant Mobiluncus isolates in China.</title>
        <authorList>
            <person name="Zhang X."/>
        </authorList>
    </citation>
    <scope>NUCLEOTIDE SEQUENCE [LARGE SCALE GENOMIC DNA]</scope>
    <source>
        <strain evidence="2 5">19</strain>
    </source>
</reference>
<proteinExistence type="predicted"/>
<reference evidence="3 4" key="1">
    <citation type="submission" date="2018-06" db="EMBL/GenBank/DDBJ databases">
        <authorList>
            <consortium name="Pathogen Informatics"/>
            <person name="Doyle S."/>
        </authorList>
    </citation>
    <scope>NUCLEOTIDE SEQUENCE [LARGE SCALE GENOMIC DNA]</scope>
    <source>
        <strain evidence="3 4">NCTC11820</strain>
    </source>
</reference>
<dbReference type="AlphaFoldDB" id="A0A2X2YLM1"/>
<accession>A0A2X2YLM1</accession>
<gene>
    <name evidence="2" type="ORF">HHJ67_07795</name>
    <name evidence="3" type="ORF">NCTC11820_01455</name>
</gene>
<feature type="region of interest" description="Disordered" evidence="1">
    <location>
        <begin position="74"/>
        <end position="111"/>
    </location>
</feature>
<evidence type="ECO:0000313" key="2">
    <source>
        <dbReference type="EMBL" id="NMW87645.1"/>
    </source>
</evidence>
<evidence type="ECO:0000313" key="5">
    <source>
        <dbReference type="Proteomes" id="UP000553981"/>
    </source>
</evidence>
<dbReference type="Proteomes" id="UP000250245">
    <property type="component" value="Unassembled WGS sequence"/>
</dbReference>
<name>A0A2X2YLM1_9ACTO</name>
<dbReference type="GeneID" id="55565268"/>
<dbReference type="EMBL" id="JABCUI010000003">
    <property type="protein sequence ID" value="NMW87645.1"/>
    <property type="molecule type" value="Genomic_DNA"/>
</dbReference>
<dbReference type="Proteomes" id="UP000553981">
    <property type="component" value="Unassembled WGS sequence"/>
</dbReference>